<evidence type="ECO:0000313" key="5">
    <source>
        <dbReference type="Proteomes" id="UP001222325"/>
    </source>
</evidence>
<dbReference type="InterPro" id="IPR011009">
    <property type="entry name" value="Kinase-like_dom_sf"/>
</dbReference>
<dbReference type="SUPFAM" id="SSF56112">
    <property type="entry name" value="Protein kinase-like (PK-like)"/>
    <property type="match status" value="1"/>
</dbReference>
<dbReference type="GO" id="GO:0004674">
    <property type="term" value="F:protein serine/threonine kinase activity"/>
    <property type="evidence" value="ECO:0007669"/>
    <property type="project" value="TreeGrafter"/>
</dbReference>
<dbReference type="InterPro" id="IPR000719">
    <property type="entry name" value="Prot_kinase_dom"/>
</dbReference>
<dbReference type="AlphaFoldDB" id="A0AAD6XQL0"/>
<dbReference type="GO" id="GO:0035556">
    <property type="term" value="P:intracellular signal transduction"/>
    <property type="evidence" value="ECO:0007669"/>
    <property type="project" value="TreeGrafter"/>
</dbReference>
<dbReference type="PROSITE" id="PS50011">
    <property type="entry name" value="PROTEIN_KINASE_DOM"/>
    <property type="match status" value="1"/>
</dbReference>
<sequence length="347" mass="40476">MATSSSDPRDPKELFWVENQPYLLSLGYKLRPRYHPDWTPTWELEPKKSQLYFEDDLEQLKYTVLDAVRIKDDKKVVLKRVEIGSPELQMLQFLASEKMRNDPRNRTVPLVDTISLPHDPGTVLMVMMYGRRFDYPPFHCRGEFFEAFFQLLQGMEFMHEHNIVHGDAAIQNIIMDETRVVPKGSHFIADRTHSGHSRLFSWKDRCSVAPVDYYYIDFGLTFYFPAGVRNATMLGYYGSWREPIPELSATVPYNPFKVDVCRLGLTILEVIEPYPALADFIPLAKRLCDRDPNRRPTPTEALVNLSELKTSMKPARLREAIWQTQATSFDRFTRRVLGAYWLDFHSP</sequence>
<dbReference type="GO" id="GO:0005737">
    <property type="term" value="C:cytoplasm"/>
    <property type="evidence" value="ECO:0007669"/>
    <property type="project" value="TreeGrafter"/>
</dbReference>
<evidence type="ECO:0000313" key="4">
    <source>
        <dbReference type="EMBL" id="KAJ7080928.1"/>
    </source>
</evidence>
<keyword evidence="2" id="KW-0067">ATP-binding</keyword>
<evidence type="ECO:0000259" key="3">
    <source>
        <dbReference type="PROSITE" id="PS50011"/>
    </source>
</evidence>
<keyword evidence="1" id="KW-0547">Nucleotide-binding</keyword>
<gene>
    <name evidence="4" type="ORF">B0H15DRAFT_933066</name>
</gene>
<accession>A0AAD6XQL0</accession>
<evidence type="ECO:0000256" key="2">
    <source>
        <dbReference type="ARBA" id="ARBA00022840"/>
    </source>
</evidence>
<evidence type="ECO:0000256" key="1">
    <source>
        <dbReference type="ARBA" id="ARBA00022741"/>
    </source>
</evidence>
<name>A0AAD6XQL0_9AGAR</name>
<dbReference type="EMBL" id="JARJCN010000052">
    <property type="protein sequence ID" value="KAJ7080928.1"/>
    <property type="molecule type" value="Genomic_DNA"/>
</dbReference>
<dbReference type="PANTHER" id="PTHR24346:SF30">
    <property type="entry name" value="MATERNAL EMBRYONIC LEUCINE ZIPPER KINASE"/>
    <property type="match status" value="1"/>
</dbReference>
<keyword evidence="5" id="KW-1185">Reference proteome</keyword>
<comment type="caution">
    <text evidence="4">The sequence shown here is derived from an EMBL/GenBank/DDBJ whole genome shotgun (WGS) entry which is preliminary data.</text>
</comment>
<feature type="domain" description="Protein kinase" evidence="3">
    <location>
        <begin position="1"/>
        <end position="347"/>
    </location>
</feature>
<organism evidence="4 5">
    <name type="scientific">Mycena belliarum</name>
    <dbReference type="NCBI Taxonomy" id="1033014"/>
    <lineage>
        <taxon>Eukaryota</taxon>
        <taxon>Fungi</taxon>
        <taxon>Dikarya</taxon>
        <taxon>Basidiomycota</taxon>
        <taxon>Agaricomycotina</taxon>
        <taxon>Agaricomycetes</taxon>
        <taxon>Agaricomycetidae</taxon>
        <taxon>Agaricales</taxon>
        <taxon>Marasmiineae</taxon>
        <taxon>Mycenaceae</taxon>
        <taxon>Mycena</taxon>
    </lineage>
</organism>
<proteinExistence type="predicted"/>
<dbReference type="GO" id="GO:0005524">
    <property type="term" value="F:ATP binding"/>
    <property type="evidence" value="ECO:0007669"/>
    <property type="project" value="UniProtKB-KW"/>
</dbReference>
<dbReference type="Gene3D" id="1.10.510.10">
    <property type="entry name" value="Transferase(Phosphotransferase) domain 1"/>
    <property type="match status" value="1"/>
</dbReference>
<dbReference type="SMART" id="SM00220">
    <property type="entry name" value="S_TKc"/>
    <property type="match status" value="1"/>
</dbReference>
<reference evidence="4" key="1">
    <citation type="submission" date="2023-03" db="EMBL/GenBank/DDBJ databases">
        <title>Massive genome expansion in bonnet fungi (Mycena s.s.) driven by repeated elements and novel gene families across ecological guilds.</title>
        <authorList>
            <consortium name="Lawrence Berkeley National Laboratory"/>
            <person name="Harder C.B."/>
            <person name="Miyauchi S."/>
            <person name="Viragh M."/>
            <person name="Kuo A."/>
            <person name="Thoen E."/>
            <person name="Andreopoulos B."/>
            <person name="Lu D."/>
            <person name="Skrede I."/>
            <person name="Drula E."/>
            <person name="Henrissat B."/>
            <person name="Morin E."/>
            <person name="Kohler A."/>
            <person name="Barry K."/>
            <person name="LaButti K."/>
            <person name="Morin E."/>
            <person name="Salamov A."/>
            <person name="Lipzen A."/>
            <person name="Mereny Z."/>
            <person name="Hegedus B."/>
            <person name="Baldrian P."/>
            <person name="Stursova M."/>
            <person name="Weitz H."/>
            <person name="Taylor A."/>
            <person name="Grigoriev I.V."/>
            <person name="Nagy L.G."/>
            <person name="Martin F."/>
            <person name="Kauserud H."/>
        </authorList>
    </citation>
    <scope>NUCLEOTIDE SEQUENCE</scope>
    <source>
        <strain evidence="4">CBHHK173m</strain>
    </source>
</reference>
<dbReference type="PANTHER" id="PTHR24346">
    <property type="entry name" value="MAP/MICROTUBULE AFFINITY-REGULATING KINASE"/>
    <property type="match status" value="1"/>
</dbReference>
<dbReference type="Proteomes" id="UP001222325">
    <property type="component" value="Unassembled WGS sequence"/>
</dbReference>
<protein>
    <recommendedName>
        <fullName evidence="3">Protein kinase domain-containing protein</fullName>
    </recommendedName>
</protein>